<reference evidence="2 3" key="1">
    <citation type="submission" date="2018-09" db="EMBL/GenBank/DDBJ databases">
        <title>Nocardia yunnanensis sp. nov., an actinomycete isolated from a soil sample.</title>
        <authorList>
            <person name="Zhang J."/>
        </authorList>
    </citation>
    <scope>NUCLEOTIDE SEQUENCE [LARGE SCALE GENOMIC DNA]</scope>
    <source>
        <strain evidence="2 3">CFHS0054</strain>
    </source>
</reference>
<feature type="compositionally biased region" description="Basic and acidic residues" evidence="1">
    <location>
        <begin position="199"/>
        <end position="259"/>
    </location>
</feature>
<keyword evidence="3" id="KW-1185">Reference proteome</keyword>
<feature type="region of interest" description="Disordered" evidence="1">
    <location>
        <begin position="199"/>
        <end position="316"/>
    </location>
</feature>
<dbReference type="Proteomes" id="UP000267164">
    <property type="component" value="Chromosome"/>
</dbReference>
<proteinExistence type="predicted"/>
<evidence type="ECO:0000256" key="1">
    <source>
        <dbReference type="SAM" id="MobiDB-lite"/>
    </source>
</evidence>
<feature type="compositionally biased region" description="Basic and acidic residues" evidence="1">
    <location>
        <begin position="25"/>
        <end position="52"/>
    </location>
</feature>
<dbReference type="AlphaFoldDB" id="A0A386ZHS3"/>
<feature type="compositionally biased region" description="Basic and acidic residues" evidence="1">
    <location>
        <begin position="1"/>
        <end position="19"/>
    </location>
</feature>
<evidence type="ECO:0000313" key="3">
    <source>
        <dbReference type="Proteomes" id="UP000267164"/>
    </source>
</evidence>
<dbReference type="EMBL" id="CP032568">
    <property type="protein sequence ID" value="AYF76940.1"/>
    <property type="molecule type" value="Genomic_DNA"/>
</dbReference>
<dbReference type="KEGG" id="nyu:D7D52_27595"/>
<dbReference type="OrthoDB" id="4555600at2"/>
<evidence type="ECO:0000313" key="2">
    <source>
        <dbReference type="EMBL" id="AYF76940.1"/>
    </source>
</evidence>
<feature type="region of interest" description="Disordered" evidence="1">
    <location>
        <begin position="1"/>
        <end position="88"/>
    </location>
</feature>
<name>A0A386ZHS3_9NOCA</name>
<sequence>MSTPEDPDKSRRAALERQRSAQQEESARRRAQQERDRDRGRESNEKGRHFHEGMAQMRGETARNGWVHEREERTSLGGRRHDTARVGPDGRLREFTEYKNRRYIGYDEAFFQLQKEREILERNPDARGRGVIRDSARLDLHVRTAMDRLKHDFPGRFEEQRVTREQARKAEAIGRELERTWESGQLELHDVERLREQERERQRERHRQLAQERADRVRAQKEERERAARERAEAEAAERTRALVQRAKEIQQRERELRKLMPGAPDDVRAVLLAQSRLPSDPKRSRSEATERTMRAGRDTQQRDRDRGRDGRGRTD</sequence>
<feature type="compositionally biased region" description="Basic and acidic residues" evidence="1">
    <location>
        <begin position="66"/>
        <end position="88"/>
    </location>
</feature>
<gene>
    <name evidence="2" type="ORF">D7D52_27595</name>
</gene>
<organism evidence="2 3">
    <name type="scientific">Nocardia yunnanensis</name>
    <dbReference type="NCBI Taxonomy" id="2382165"/>
    <lineage>
        <taxon>Bacteria</taxon>
        <taxon>Bacillati</taxon>
        <taxon>Actinomycetota</taxon>
        <taxon>Actinomycetes</taxon>
        <taxon>Mycobacteriales</taxon>
        <taxon>Nocardiaceae</taxon>
        <taxon>Nocardia</taxon>
    </lineage>
</organism>
<accession>A0A386ZHS3</accession>
<feature type="compositionally biased region" description="Basic and acidic residues" evidence="1">
    <location>
        <begin position="280"/>
        <end position="316"/>
    </location>
</feature>
<protein>
    <submittedName>
        <fullName evidence="2">Uncharacterized protein</fullName>
    </submittedName>
</protein>